<evidence type="ECO:0000256" key="1">
    <source>
        <dbReference type="ARBA" id="ARBA00022679"/>
    </source>
</evidence>
<evidence type="ECO:0000259" key="3">
    <source>
        <dbReference type="PROSITE" id="PS50158"/>
    </source>
</evidence>
<keyword evidence="4" id="KW-1185">Reference proteome</keyword>
<dbReference type="GeneID" id="104783845"/>
<dbReference type="SUPFAM" id="SSF53756">
    <property type="entry name" value="UDP-Glycosyltransferase/glycogen phosphorylase"/>
    <property type="match status" value="1"/>
</dbReference>
<proteinExistence type="predicted"/>
<dbReference type="Proteomes" id="UP000694864">
    <property type="component" value="Chromosome 4"/>
</dbReference>
<organism evidence="4 5">
    <name type="scientific">Camelina sativa</name>
    <name type="common">False flax</name>
    <name type="synonym">Myagrum sativum</name>
    <dbReference type="NCBI Taxonomy" id="90675"/>
    <lineage>
        <taxon>Eukaryota</taxon>
        <taxon>Viridiplantae</taxon>
        <taxon>Streptophyta</taxon>
        <taxon>Embryophyta</taxon>
        <taxon>Tracheophyta</taxon>
        <taxon>Spermatophyta</taxon>
        <taxon>Magnoliopsida</taxon>
        <taxon>eudicotyledons</taxon>
        <taxon>Gunneridae</taxon>
        <taxon>Pentapetalae</taxon>
        <taxon>rosids</taxon>
        <taxon>malvids</taxon>
        <taxon>Brassicales</taxon>
        <taxon>Brassicaceae</taxon>
        <taxon>Camelineae</taxon>
        <taxon>Camelina</taxon>
    </lineage>
</organism>
<feature type="domain" description="CCHC-type" evidence="3">
    <location>
        <begin position="121"/>
        <end position="134"/>
    </location>
</feature>
<sequence>MLNNGTKKLDHILNIGKTDKCGLGYEGKVSNSDPVFVSSGKITSASGTVSETASKTVSENVYVKEHSKRIFELQSAPRQVFRPVCHHCGVVGHIRPRYFRLLRERSQMDNAYDVRFQGPTCYHCGVQGHLTRNCFRFIQEVIWRSKAQEDMGSIPGFNGIESLPKEVGKMISERGYIVKRAPQREVFGHPVAGGFWTHCGWNSILESIAEGVPMIWFQVEGSKVDRGEVDRAVKRLMVENEGAGMQERALGIKQKLKASVKSGGTSYNAFNELVKYLKTM</sequence>
<dbReference type="InterPro" id="IPR001878">
    <property type="entry name" value="Znf_CCHC"/>
</dbReference>
<name>A0ABM0YX66_CAMSA</name>
<evidence type="ECO:0000313" key="5">
    <source>
        <dbReference type="RefSeq" id="XP_010507250.1"/>
    </source>
</evidence>
<dbReference type="Gene3D" id="3.40.50.2000">
    <property type="entry name" value="Glycogen Phosphorylase B"/>
    <property type="match status" value="3"/>
</dbReference>
<dbReference type="Pfam" id="PF00098">
    <property type="entry name" value="zf-CCHC"/>
    <property type="match status" value="1"/>
</dbReference>
<protein>
    <submittedName>
        <fullName evidence="5">UDP-glycosyltransferase 76E6-like</fullName>
    </submittedName>
</protein>
<evidence type="ECO:0000256" key="2">
    <source>
        <dbReference type="PROSITE-ProRule" id="PRU00047"/>
    </source>
</evidence>
<gene>
    <name evidence="5" type="primary">LOC104783845</name>
</gene>
<keyword evidence="2" id="KW-0479">Metal-binding</keyword>
<accession>A0ABM0YX66</accession>
<dbReference type="PANTHER" id="PTHR48045:SF31">
    <property type="entry name" value="UDP-GLYCOSYLTRANSFERASE 76B1-LIKE"/>
    <property type="match status" value="1"/>
</dbReference>
<dbReference type="InterPro" id="IPR002213">
    <property type="entry name" value="UDP_glucos_trans"/>
</dbReference>
<dbReference type="PROSITE" id="PS50158">
    <property type="entry name" value="ZF_CCHC"/>
    <property type="match status" value="1"/>
</dbReference>
<keyword evidence="2" id="KW-0863">Zinc-finger</keyword>
<keyword evidence="2" id="KW-0862">Zinc</keyword>
<evidence type="ECO:0000313" key="4">
    <source>
        <dbReference type="Proteomes" id="UP000694864"/>
    </source>
</evidence>
<reference evidence="4" key="1">
    <citation type="journal article" date="2014" name="Nat. Commun.">
        <title>The emerging biofuel crop Camelina sativa retains a highly undifferentiated hexaploid genome structure.</title>
        <authorList>
            <person name="Kagale S."/>
            <person name="Koh C."/>
            <person name="Nixon J."/>
            <person name="Bollina V."/>
            <person name="Clarke W.E."/>
            <person name="Tuteja R."/>
            <person name="Spillane C."/>
            <person name="Robinson S.J."/>
            <person name="Links M.G."/>
            <person name="Clarke C."/>
            <person name="Higgins E.E."/>
            <person name="Huebert T."/>
            <person name="Sharpe A.G."/>
            <person name="Parkin I.A."/>
        </authorList>
    </citation>
    <scope>NUCLEOTIDE SEQUENCE [LARGE SCALE GENOMIC DNA]</scope>
    <source>
        <strain evidence="4">cv. DH55</strain>
    </source>
</reference>
<dbReference type="PANTHER" id="PTHR48045">
    <property type="entry name" value="UDP-GLYCOSYLTRANSFERASE 72B1"/>
    <property type="match status" value="1"/>
</dbReference>
<keyword evidence="1" id="KW-0808">Transferase</keyword>
<reference evidence="5" key="2">
    <citation type="submission" date="2025-08" db="UniProtKB">
        <authorList>
            <consortium name="RefSeq"/>
        </authorList>
    </citation>
    <scope>IDENTIFICATION</scope>
    <source>
        <tissue evidence="5">Leaf</tissue>
    </source>
</reference>
<dbReference type="RefSeq" id="XP_010507250.1">
    <property type="nucleotide sequence ID" value="XM_010508948.1"/>
</dbReference>
<dbReference type="Pfam" id="PF00201">
    <property type="entry name" value="UDPGT"/>
    <property type="match status" value="1"/>
</dbReference>